<keyword evidence="1" id="KW-0472">Membrane</keyword>
<dbReference type="EMBL" id="RJVP01000002">
    <property type="protein sequence ID" value="ROH86981.1"/>
    <property type="molecule type" value="Genomic_DNA"/>
</dbReference>
<keyword evidence="1" id="KW-0812">Transmembrane</keyword>
<evidence type="ECO:0000313" key="2">
    <source>
        <dbReference type="EMBL" id="ROH86981.1"/>
    </source>
</evidence>
<evidence type="ECO:0000313" key="3">
    <source>
        <dbReference type="Proteomes" id="UP000275137"/>
    </source>
</evidence>
<dbReference type="AlphaFoldDB" id="A0A3N0V369"/>
<keyword evidence="3" id="KW-1185">Reference proteome</keyword>
<sequence>MRAALSAARAHPFPRLLAGDWLTLLASLLLVVLLFQALWQSQGASKLRIRQGDTVYATLSLDQKRTLHLHGPQGETEIVIDHGRVRFLRAPCNSQYCVHQGWLTRAGQVAICLPNQISLELLGKRKSYDSLNY</sequence>
<dbReference type="Proteomes" id="UP000275137">
    <property type="component" value="Unassembled WGS sequence"/>
</dbReference>
<dbReference type="Gene3D" id="2.60.320.10">
    <property type="entry name" value="N-utilization substance G protein NusG, insert domain"/>
    <property type="match status" value="1"/>
</dbReference>
<feature type="transmembrane region" description="Helical" evidence="1">
    <location>
        <begin position="21"/>
        <end position="39"/>
    </location>
</feature>
<dbReference type="CDD" id="cd09910">
    <property type="entry name" value="NGN-insert_like"/>
    <property type="match status" value="1"/>
</dbReference>
<accession>A0A3N0V369</accession>
<dbReference type="Pfam" id="PF07009">
    <property type="entry name" value="NusG_II"/>
    <property type="match status" value="1"/>
</dbReference>
<dbReference type="InterPro" id="IPR038690">
    <property type="entry name" value="NusG_2_sf"/>
</dbReference>
<evidence type="ECO:0000256" key="1">
    <source>
        <dbReference type="SAM" id="Phobius"/>
    </source>
</evidence>
<keyword evidence="1" id="KW-1133">Transmembrane helix</keyword>
<gene>
    <name evidence="2" type="ORF">ED236_04585</name>
</gene>
<protein>
    <submittedName>
        <fullName evidence="2">NusG domain II-containing protein</fullName>
    </submittedName>
</protein>
<reference evidence="2 3" key="1">
    <citation type="submission" date="2018-10" db="EMBL/GenBank/DDBJ databases">
        <authorList>
            <person name="Chen W.-M."/>
        </authorList>
    </citation>
    <scope>NUCLEOTIDE SEQUENCE [LARGE SCALE GENOMIC DNA]</scope>
    <source>
        <strain evidence="2 3">H-5</strain>
    </source>
</reference>
<name>A0A3N0V369_9PROT</name>
<proteinExistence type="predicted"/>
<comment type="caution">
    <text evidence="2">The sequence shown here is derived from an EMBL/GenBank/DDBJ whole genome shotgun (WGS) entry which is preliminary data.</text>
</comment>
<organism evidence="2 3">
    <name type="scientific">Pseudomethylobacillus aquaticus</name>
    <dbReference type="NCBI Taxonomy" id="2676064"/>
    <lineage>
        <taxon>Bacteria</taxon>
        <taxon>Pseudomonadati</taxon>
        <taxon>Pseudomonadota</taxon>
        <taxon>Betaproteobacteria</taxon>
        <taxon>Nitrosomonadales</taxon>
        <taxon>Methylophilaceae</taxon>
        <taxon>Pseudomethylobacillus</taxon>
    </lineage>
</organism>